<proteinExistence type="predicted"/>
<sequence length="109" mass="13043">MEFKQFCYVLYNKLPREYQLLETLLHFPCYKTILTAFKDDVSNYREYITNVDFCFKILKQKEIGIKGDFIPCVLSIDAFTTTIFKKQEIKENSHCFIFNIQPFDTSIKQ</sequence>
<protein>
    <submittedName>
        <fullName evidence="1">Uncharacterized protein</fullName>
    </submittedName>
</protein>
<organism evidence="1 2">
    <name type="scientific">Tritrichomonas musculus</name>
    <dbReference type="NCBI Taxonomy" id="1915356"/>
    <lineage>
        <taxon>Eukaryota</taxon>
        <taxon>Metamonada</taxon>
        <taxon>Parabasalia</taxon>
        <taxon>Tritrichomonadida</taxon>
        <taxon>Tritrichomonadidae</taxon>
        <taxon>Tritrichomonas</taxon>
    </lineage>
</organism>
<name>A0ABR2KTP4_9EUKA</name>
<keyword evidence="2" id="KW-1185">Reference proteome</keyword>
<accession>A0ABR2KTP4</accession>
<comment type="caution">
    <text evidence="1">The sequence shown here is derived from an EMBL/GenBank/DDBJ whole genome shotgun (WGS) entry which is preliminary data.</text>
</comment>
<dbReference type="Proteomes" id="UP001470230">
    <property type="component" value="Unassembled WGS sequence"/>
</dbReference>
<reference evidence="1 2" key="1">
    <citation type="submission" date="2024-04" db="EMBL/GenBank/DDBJ databases">
        <title>Tritrichomonas musculus Genome.</title>
        <authorList>
            <person name="Alves-Ferreira E."/>
            <person name="Grigg M."/>
            <person name="Lorenzi H."/>
            <person name="Galac M."/>
        </authorList>
    </citation>
    <scope>NUCLEOTIDE SEQUENCE [LARGE SCALE GENOMIC DNA]</scope>
    <source>
        <strain evidence="1 2">EAF2021</strain>
    </source>
</reference>
<evidence type="ECO:0000313" key="2">
    <source>
        <dbReference type="Proteomes" id="UP001470230"/>
    </source>
</evidence>
<evidence type="ECO:0000313" key="1">
    <source>
        <dbReference type="EMBL" id="KAK8894356.1"/>
    </source>
</evidence>
<dbReference type="EMBL" id="JAPFFF010000003">
    <property type="protein sequence ID" value="KAK8894356.1"/>
    <property type="molecule type" value="Genomic_DNA"/>
</dbReference>
<gene>
    <name evidence="1" type="ORF">M9Y10_022791</name>
</gene>